<sequence length="29" mass="3136">GLFLPGIPAGAPYSAHWKMMQMGGFEEVI</sequence>
<dbReference type="EMBL" id="BARV01027389">
    <property type="protein sequence ID" value="GAI36721.1"/>
    <property type="molecule type" value="Genomic_DNA"/>
</dbReference>
<comment type="caution">
    <text evidence="1">The sequence shown here is derived from an EMBL/GenBank/DDBJ whole genome shotgun (WGS) entry which is preliminary data.</text>
</comment>
<proteinExistence type="predicted"/>
<feature type="non-terminal residue" evidence="1">
    <location>
        <position position="1"/>
    </location>
</feature>
<name>X1P2Q5_9ZZZZ</name>
<dbReference type="AlphaFoldDB" id="X1P2Q5"/>
<reference evidence="1" key="1">
    <citation type="journal article" date="2014" name="Front. Microbiol.">
        <title>High frequency of phylogenetically diverse reductive dehalogenase-homologous genes in deep subseafloor sedimentary metagenomes.</title>
        <authorList>
            <person name="Kawai M."/>
            <person name="Futagami T."/>
            <person name="Toyoda A."/>
            <person name="Takaki Y."/>
            <person name="Nishi S."/>
            <person name="Hori S."/>
            <person name="Arai W."/>
            <person name="Tsubouchi T."/>
            <person name="Morono Y."/>
            <person name="Uchiyama I."/>
            <person name="Ito T."/>
            <person name="Fujiyama A."/>
            <person name="Inagaki F."/>
            <person name="Takami H."/>
        </authorList>
    </citation>
    <scope>NUCLEOTIDE SEQUENCE</scope>
    <source>
        <strain evidence="1">Expedition CK06-06</strain>
    </source>
</reference>
<evidence type="ECO:0000313" key="1">
    <source>
        <dbReference type="EMBL" id="GAI36721.1"/>
    </source>
</evidence>
<gene>
    <name evidence="1" type="ORF">S06H3_44077</name>
</gene>
<protein>
    <submittedName>
        <fullName evidence="1">Uncharacterized protein</fullName>
    </submittedName>
</protein>
<organism evidence="1">
    <name type="scientific">marine sediment metagenome</name>
    <dbReference type="NCBI Taxonomy" id="412755"/>
    <lineage>
        <taxon>unclassified sequences</taxon>
        <taxon>metagenomes</taxon>
        <taxon>ecological metagenomes</taxon>
    </lineage>
</organism>
<accession>X1P2Q5</accession>